<evidence type="ECO:0000256" key="7">
    <source>
        <dbReference type="ARBA" id="ARBA00023136"/>
    </source>
</evidence>
<evidence type="ECO:0000256" key="4">
    <source>
        <dbReference type="ARBA" id="ARBA00022692"/>
    </source>
</evidence>
<accession>A0A482VX71</accession>
<comment type="caution">
    <text evidence="11">The sequence shown here is derived from an EMBL/GenBank/DDBJ whole genome shotgun (WGS) entry which is preliminary data.</text>
</comment>
<feature type="transmembrane region" description="Helical" evidence="10">
    <location>
        <begin position="255"/>
        <end position="279"/>
    </location>
</feature>
<evidence type="ECO:0000256" key="1">
    <source>
        <dbReference type="ARBA" id="ARBA00004651"/>
    </source>
</evidence>
<dbReference type="AlphaFoldDB" id="A0A482VX71"/>
<feature type="transmembrane region" description="Helical" evidence="10">
    <location>
        <begin position="127"/>
        <end position="149"/>
    </location>
</feature>
<name>A0A482VX71_ASBVE</name>
<evidence type="ECO:0000256" key="9">
    <source>
        <dbReference type="ARBA" id="ARBA00023224"/>
    </source>
</evidence>
<keyword evidence="6 10" id="KW-1133">Transmembrane helix</keyword>
<feature type="non-terminal residue" evidence="11">
    <location>
        <position position="409"/>
    </location>
</feature>
<keyword evidence="12" id="KW-1185">Reference proteome</keyword>
<evidence type="ECO:0000256" key="3">
    <source>
        <dbReference type="ARBA" id="ARBA00022606"/>
    </source>
</evidence>
<dbReference type="InterPro" id="IPR004117">
    <property type="entry name" value="7tm6_olfct_rcpt"/>
</dbReference>
<feature type="transmembrane region" description="Helical" evidence="10">
    <location>
        <begin position="38"/>
        <end position="61"/>
    </location>
</feature>
<keyword evidence="3" id="KW-0716">Sensory transduction</keyword>
<evidence type="ECO:0000256" key="2">
    <source>
        <dbReference type="ARBA" id="ARBA00022475"/>
    </source>
</evidence>
<keyword evidence="2" id="KW-1003">Cell membrane</keyword>
<evidence type="ECO:0000313" key="12">
    <source>
        <dbReference type="Proteomes" id="UP000292052"/>
    </source>
</evidence>
<keyword evidence="9" id="KW-0807">Transducer</keyword>
<proteinExistence type="predicted"/>
<dbReference type="PANTHER" id="PTHR21137:SF35">
    <property type="entry name" value="ODORANT RECEPTOR 19A-RELATED"/>
    <property type="match status" value="1"/>
</dbReference>
<feature type="transmembrane region" description="Helical" evidence="10">
    <location>
        <begin position="68"/>
        <end position="89"/>
    </location>
</feature>
<dbReference type="Proteomes" id="UP000292052">
    <property type="component" value="Unassembled WGS sequence"/>
</dbReference>
<dbReference type="GO" id="GO:0005549">
    <property type="term" value="F:odorant binding"/>
    <property type="evidence" value="ECO:0007669"/>
    <property type="project" value="InterPro"/>
</dbReference>
<protein>
    <submittedName>
        <fullName evidence="11">7tm 6 domain containing protein</fullName>
    </submittedName>
</protein>
<dbReference type="EMBL" id="QDEB01053231">
    <property type="protein sequence ID" value="RZC37374.1"/>
    <property type="molecule type" value="Genomic_DNA"/>
</dbReference>
<dbReference type="Pfam" id="PF02949">
    <property type="entry name" value="7tm_6"/>
    <property type="match status" value="1"/>
</dbReference>
<evidence type="ECO:0000256" key="5">
    <source>
        <dbReference type="ARBA" id="ARBA00022725"/>
    </source>
</evidence>
<comment type="subcellular location">
    <subcellularLocation>
        <location evidence="1">Cell membrane</location>
        <topology evidence="1">Multi-pass membrane protein</topology>
    </subcellularLocation>
</comment>
<sequence>MERTDWKHTFRLNFMALKILGLWPPGQGAYGYNLYTLYAYSALIILQVCHVFFQTVNLYFIMDDLQSVTGTIFILLSKTAVALKSYYLMKNMKMLKHVMATVDGDLFQPRNEEQNKLIQPAITAWKLTVGTFAGLAIACLFFWTFFPILDKTYKVYRLPFLAWYPYNYKTSPQYELTYLYQVLCTHFIATTNVNIDGLIAALNMFVAAQFEILCDDLRNFHQGDDENSRDVKEKLKTCINHHREILKFADHANKFYNWLLFVQFFVGGVSIGLAIYALIKVIPFSSEFFSLVTYANAILVEVFMYCWFGNDIEFKSSKLSYAIFESDWTGLSTEVKKDMIILVLRMQRSLQISALGLFYLNLDTFVRILRTAWSYFALLRQTEITCTILERRILKSILFRCGSLEVCLG</sequence>
<gene>
    <name evidence="11" type="ORF">BDFB_006391</name>
</gene>
<dbReference type="GO" id="GO:0007165">
    <property type="term" value="P:signal transduction"/>
    <property type="evidence" value="ECO:0007669"/>
    <property type="project" value="UniProtKB-KW"/>
</dbReference>
<evidence type="ECO:0000313" key="11">
    <source>
        <dbReference type="EMBL" id="RZC37374.1"/>
    </source>
</evidence>
<dbReference type="OrthoDB" id="6614360at2759"/>
<organism evidence="11 12">
    <name type="scientific">Asbolus verrucosus</name>
    <name type="common">Desert ironclad beetle</name>
    <dbReference type="NCBI Taxonomy" id="1661398"/>
    <lineage>
        <taxon>Eukaryota</taxon>
        <taxon>Metazoa</taxon>
        <taxon>Ecdysozoa</taxon>
        <taxon>Arthropoda</taxon>
        <taxon>Hexapoda</taxon>
        <taxon>Insecta</taxon>
        <taxon>Pterygota</taxon>
        <taxon>Neoptera</taxon>
        <taxon>Endopterygota</taxon>
        <taxon>Coleoptera</taxon>
        <taxon>Polyphaga</taxon>
        <taxon>Cucujiformia</taxon>
        <taxon>Tenebrionidae</taxon>
        <taxon>Pimeliinae</taxon>
        <taxon>Asbolus</taxon>
    </lineage>
</organism>
<dbReference type="GO" id="GO:0005886">
    <property type="term" value="C:plasma membrane"/>
    <property type="evidence" value="ECO:0007669"/>
    <property type="project" value="UniProtKB-SubCell"/>
</dbReference>
<reference evidence="11 12" key="1">
    <citation type="submission" date="2017-03" db="EMBL/GenBank/DDBJ databases">
        <title>Genome of the blue death feigning beetle - Asbolus verrucosus.</title>
        <authorList>
            <person name="Rider S.D."/>
        </authorList>
    </citation>
    <scope>NUCLEOTIDE SEQUENCE [LARGE SCALE GENOMIC DNA]</scope>
    <source>
        <strain evidence="11">Butters</strain>
        <tissue evidence="11">Head and leg muscle</tissue>
    </source>
</reference>
<keyword evidence="7 10" id="KW-0472">Membrane</keyword>
<dbReference type="PANTHER" id="PTHR21137">
    <property type="entry name" value="ODORANT RECEPTOR"/>
    <property type="match status" value="1"/>
</dbReference>
<keyword evidence="8" id="KW-0675">Receptor</keyword>
<feature type="transmembrane region" description="Helical" evidence="10">
    <location>
        <begin position="291"/>
        <end position="308"/>
    </location>
</feature>
<evidence type="ECO:0000256" key="6">
    <source>
        <dbReference type="ARBA" id="ARBA00022989"/>
    </source>
</evidence>
<keyword evidence="5" id="KW-0552">Olfaction</keyword>
<dbReference type="GO" id="GO:0004984">
    <property type="term" value="F:olfactory receptor activity"/>
    <property type="evidence" value="ECO:0007669"/>
    <property type="project" value="InterPro"/>
</dbReference>
<evidence type="ECO:0000256" key="8">
    <source>
        <dbReference type="ARBA" id="ARBA00023170"/>
    </source>
</evidence>
<evidence type="ECO:0000256" key="10">
    <source>
        <dbReference type="SAM" id="Phobius"/>
    </source>
</evidence>
<keyword evidence="4 10" id="KW-0812">Transmembrane</keyword>